<gene>
    <name evidence="1" type="ORF">PAC_07707</name>
</gene>
<organism evidence="1 2">
    <name type="scientific">Phialocephala subalpina</name>
    <dbReference type="NCBI Taxonomy" id="576137"/>
    <lineage>
        <taxon>Eukaryota</taxon>
        <taxon>Fungi</taxon>
        <taxon>Dikarya</taxon>
        <taxon>Ascomycota</taxon>
        <taxon>Pezizomycotina</taxon>
        <taxon>Leotiomycetes</taxon>
        <taxon>Helotiales</taxon>
        <taxon>Mollisiaceae</taxon>
        <taxon>Phialocephala</taxon>
        <taxon>Phialocephala fortinii species complex</taxon>
    </lineage>
</organism>
<dbReference type="AlphaFoldDB" id="A0A1L7WYG8"/>
<keyword evidence="2" id="KW-1185">Reference proteome</keyword>
<reference evidence="1 2" key="1">
    <citation type="submission" date="2016-03" db="EMBL/GenBank/DDBJ databases">
        <authorList>
            <person name="Ploux O."/>
        </authorList>
    </citation>
    <scope>NUCLEOTIDE SEQUENCE [LARGE SCALE GENOMIC DNA]</scope>
    <source>
        <strain evidence="1 2">UAMH 11012</strain>
    </source>
</reference>
<dbReference type="Proteomes" id="UP000184330">
    <property type="component" value="Unassembled WGS sequence"/>
</dbReference>
<name>A0A1L7WYG8_9HELO</name>
<sequence>MSSCKLELDNFPAETAEIISSHEVKLNVCPETSPPPIAIEVQSKVGFESLSSPTAFEAEPEADEDVEQAVKSKSYYQDMPLEVKQMIIEYSCNDWGVKSQTIPACVRGFRGTASDVFYNTCTFDLCGMDRWQLAKIPEHVFEQICHMALSLTTDLNFSLRQRAGQTIPRLRSLHIYQGFSPCWSNTGLYYEAMKDLSYSDRARTFMLTLQRPKYMPETEDGVDYNRAHVVHTANGALGVEGVREYTDGEGGDETWVWQAPKGEFLHWPKKYRIFLSRRRG</sequence>
<evidence type="ECO:0000313" key="2">
    <source>
        <dbReference type="Proteomes" id="UP000184330"/>
    </source>
</evidence>
<proteinExistence type="predicted"/>
<evidence type="ECO:0000313" key="1">
    <source>
        <dbReference type="EMBL" id="CZR57818.1"/>
    </source>
</evidence>
<accession>A0A1L7WYG8</accession>
<dbReference type="EMBL" id="FJOG01000010">
    <property type="protein sequence ID" value="CZR57818.1"/>
    <property type="molecule type" value="Genomic_DNA"/>
</dbReference>
<protein>
    <submittedName>
        <fullName evidence="1">Uncharacterized protein</fullName>
    </submittedName>
</protein>